<evidence type="ECO:0000256" key="1">
    <source>
        <dbReference type="ARBA" id="ARBA00010923"/>
    </source>
</evidence>
<dbReference type="EMBL" id="JAARUV010000006">
    <property type="protein sequence ID" value="MBC1780100.1"/>
    <property type="molecule type" value="Genomic_DNA"/>
</dbReference>
<evidence type="ECO:0000256" key="3">
    <source>
        <dbReference type="ARBA" id="ARBA00023125"/>
    </source>
</evidence>
<comment type="similarity">
    <text evidence="1">Belongs to the type-I restriction system S methylase family.</text>
</comment>
<dbReference type="GO" id="GO:0009307">
    <property type="term" value="P:DNA restriction-modification system"/>
    <property type="evidence" value="ECO:0007669"/>
    <property type="project" value="UniProtKB-KW"/>
</dbReference>
<dbReference type="InterPro" id="IPR044946">
    <property type="entry name" value="Restrct_endonuc_typeI_TRD_sf"/>
</dbReference>
<keyword evidence="2" id="KW-0680">Restriction system</keyword>
<name>A0A7X1CJN2_9LIST</name>
<evidence type="ECO:0000313" key="5">
    <source>
        <dbReference type="EMBL" id="MBC1780100.1"/>
    </source>
</evidence>
<evidence type="ECO:0000259" key="4">
    <source>
        <dbReference type="Pfam" id="PF01420"/>
    </source>
</evidence>
<dbReference type="InterPro" id="IPR000055">
    <property type="entry name" value="Restrct_endonuc_typeI_TRD"/>
</dbReference>
<dbReference type="GO" id="GO:0004519">
    <property type="term" value="F:endonuclease activity"/>
    <property type="evidence" value="ECO:0007669"/>
    <property type="project" value="UniProtKB-KW"/>
</dbReference>
<dbReference type="Gene3D" id="3.90.220.20">
    <property type="entry name" value="DNA methylase specificity domains"/>
    <property type="match status" value="2"/>
</dbReference>
<dbReference type="AlphaFoldDB" id="A0A7X1CJN2"/>
<dbReference type="Proteomes" id="UP000547643">
    <property type="component" value="Unassembled WGS sequence"/>
</dbReference>
<dbReference type="GO" id="GO:0003677">
    <property type="term" value="F:DNA binding"/>
    <property type="evidence" value="ECO:0007669"/>
    <property type="project" value="UniProtKB-KW"/>
</dbReference>
<keyword evidence="5" id="KW-0255">Endonuclease</keyword>
<proteinExistence type="inferred from homology"/>
<dbReference type="Pfam" id="PF01420">
    <property type="entry name" value="Methylase_S"/>
    <property type="match status" value="2"/>
</dbReference>
<reference evidence="5 6" key="1">
    <citation type="submission" date="2020-03" db="EMBL/GenBank/DDBJ databases">
        <title>Soil Listeria distribution.</title>
        <authorList>
            <person name="Liao J."/>
            <person name="Wiedmann M."/>
        </authorList>
    </citation>
    <scope>NUCLEOTIDE SEQUENCE [LARGE SCALE GENOMIC DNA]</scope>
    <source>
        <strain evidence="5 6">FSL L7-1017</strain>
    </source>
</reference>
<dbReference type="PANTHER" id="PTHR30408:SF12">
    <property type="entry name" value="TYPE I RESTRICTION ENZYME MJAVIII SPECIFICITY SUBUNIT"/>
    <property type="match status" value="1"/>
</dbReference>
<keyword evidence="3" id="KW-0238">DNA-binding</keyword>
<dbReference type="RefSeq" id="WP_185495557.1">
    <property type="nucleotide sequence ID" value="NZ_JAARUV010000006.1"/>
</dbReference>
<dbReference type="PANTHER" id="PTHR30408">
    <property type="entry name" value="TYPE-1 RESTRICTION ENZYME ECOKI SPECIFICITY PROTEIN"/>
    <property type="match status" value="1"/>
</dbReference>
<feature type="domain" description="Type I restriction modification DNA specificity" evidence="4">
    <location>
        <begin position="211"/>
        <end position="376"/>
    </location>
</feature>
<organism evidence="5 6">
    <name type="scientific">Listeria booriae</name>
    <dbReference type="NCBI Taxonomy" id="1552123"/>
    <lineage>
        <taxon>Bacteria</taxon>
        <taxon>Bacillati</taxon>
        <taxon>Bacillota</taxon>
        <taxon>Bacilli</taxon>
        <taxon>Bacillales</taxon>
        <taxon>Listeriaceae</taxon>
        <taxon>Listeria</taxon>
    </lineage>
</organism>
<feature type="domain" description="Type I restriction modification DNA specificity" evidence="4">
    <location>
        <begin position="8"/>
        <end position="184"/>
    </location>
</feature>
<gene>
    <name evidence="5" type="ORF">HCA46_14730</name>
</gene>
<dbReference type="SUPFAM" id="SSF116734">
    <property type="entry name" value="DNA methylase specificity domain"/>
    <property type="match status" value="2"/>
</dbReference>
<keyword evidence="5" id="KW-0378">Hydrolase</keyword>
<evidence type="ECO:0000256" key="2">
    <source>
        <dbReference type="ARBA" id="ARBA00022747"/>
    </source>
</evidence>
<sequence>MIYIAIQAWEQRKLGELGKVTTGKAFSSIDFDEQGEYLVITNKDISTSSRSQNVVTDRINVSDKNIIEKYNLNGENILVTMDGVNLGKTAMYSNENALLAQRVGRIQSTQLEFVYQITSSNNFFMTMRTLSVGNAIKHISLSQISNYSTLVPNNEAEQQKIGELFKHLDNTIALHQRKLDTLKQMKKGFLQQLFPENGEKLPRVRFADFEEEWEQRKLGEIVNRLNKTSNSSRLPKVEFEDIISGAGRLNKDISNKFDNRKGVIFHPNNILYGKLRPYLKNWLLPNFEGVALGDFWVFKASETHPFFIYILIQSENYQKVANDTAGTKMPRSDWRKVSNTNFLIPKEKYEQKKIGYFFQLLDNTIALHRNKLDQLNILKKSCLQNMFI</sequence>
<keyword evidence="5" id="KW-0540">Nuclease</keyword>
<evidence type="ECO:0000313" key="6">
    <source>
        <dbReference type="Proteomes" id="UP000547643"/>
    </source>
</evidence>
<comment type="caution">
    <text evidence="5">The sequence shown here is derived from an EMBL/GenBank/DDBJ whole genome shotgun (WGS) entry which is preliminary data.</text>
</comment>
<dbReference type="InterPro" id="IPR052021">
    <property type="entry name" value="Type-I_RS_S_subunit"/>
</dbReference>
<protein>
    <submittedName>
        <fullName evidence="5">Restriction endonuclease subunit S</fullName>
    </submittedName>
</protein>
<accession>A0A7X1CJN2</accession>